<keyword evidence="3" id="KW-1185">Reference proteome</keyword>
<protein>
    <submittedName>
        <fullName evidence="2">Uncharacterized protein</fullName>
    </submittedName>
</protein>
<dbReference type="AlphaFoldDB" id="A0A8T2TEL4"/>
<reference evidence="2" key="1">
    <citation type="submission" date="2021-08" db="EMBL/GenBank/DDBJ databases">
        <title>WGS assembly of Ceratopteris richardii.</title>
        <authorList>
            <person name="Marchant D.B."/>
            <person name="Chen G."/>
            <person name="Jenkins J."/>
            <person name="Shu S."/>
            <person name="Leebens-Mack J."/>
            <person name="Grimwood J."/>
            <person name="Schmutz J."/>
            <person name="Soltis P."/>
            <person name="Soltis D."/>
            <person name="Chen Z.-H."/>
        </authorList>
    </citation>
    <scope>NUCLEOTIDE SEQUENCE</scope>
    <source>
        <strain evidence="2">Whitten #5841</strain>
        <tissue evidence="2">Leaf</tissue>
    </source>
</reference>
<accession>A0A8T2TEL4</accession>
<organism evidence="2 3">
    <name type="scientific">Ceratopteris richardii</name>
    <name type="common">Triangle waterfern</name>
    <dbReference type="NCBI Taxonomy" id="49495"/>
    <lineage>
        <taxon>Eukaryota</taxon>
        <taxon>Viridiplantae</taxon>
        <taxon>Streptophyta</taxon>
        <taxon>Embryophyta</taxon>
        <taxon>Tracheophyta</taxon>
        <taxon>Polypodiopsida</taxon>
        <taxon>Polypodiidae</taxon>
        <taxon>Polypodiales</taxon>
        <taxon>Pteridineae</taxon>
        <taxon>Pteridaceae</taxon>
        <taxon>Parkerioideae</taxon>
        <taxon>Ceratopteris</taxon>
    </lineage>
</organism>
<evidence type="ECO:0000256" key="1">
    <source>
        <dbReference type="SAM" id="MobiDB-lite"/>
    </source>
</evidence>
<evidence type="ECO:0000313" key="2">
    <source>
        <dbReference type="EMBL" id="KAH7416592.1"/>
    </source>
</evidence>
<feature type="compositionally biased region" description="Polar residues" evidence="1">
    <location>
        <begin position="185"/>
        <end position="195"/>
    </location>
</feature>
<feature type="region of interest" description="Disordered" evidence="1">
    <location>
        <begin position="180"/>
        <end position="207"/>
    </location>
</feature>
<proteinExistence type="predicted"/>
<sequence length="364" mass="40277">MKESVEELRKVDIERVLEKTIKDGLENVKKDALDSVWAAKIRSLQNLLYDSAIIDEKMILKEKQLGKATTSFSGSTKEDQEGSKHSRESDWAMENRLSIVQMVSGAEELPERANNEISSGKSGLSSAHVIKKLNETKTPDRNQNLMLLSTSGQEGNRESKKETEGAIVPVPTKAMASVPAVLTPSIDTATETSEPGSKKGRREKLPSNLGHVSFSCEMSLYKLNFFTSCKSGGSFKSPPSSPVNIHPHDSYNNFGKHQIDEYQTYLLNQKNLGRSYNDFALNSFNSNIAPQAGLVTSNNALHNNHYFPNHSALTKHHYYTTYPPDYQQSICIATPTQQAASVSQPPVCNQHHPTDYGCPFDGVL</sequence>
<dbReference type="Proteomes" id="UP000825935">
    <property type="component" value="Chromosome 14"/>
</dbReference>
<dbReference type="EMBL" id="CM035419">
    <property type="protein sequence ID" value="KAH7416592.1"/>
    <property type="molecule type" value="Genomic_DNA"/>
</dbReference>
<gene>
    <name evidence="2" type="ORF">KP509_14G098000</name>
</gene>
<feature type="compositionally biased region" description="Basic and acidic residues" evidence="1">
    <location>
        <begin position="76"/>
        <end position="90"/>
    </location>
</feature>
<dbReference type="OrthoDB" id="1982354at2759"/>
<comment type="caution">
    <text evidence="2">The sequence shown here is derived from an EMBL/GenBank/DDBJ whole genome shotgun (WGS) entry which is preliminary data.</text>
</comment>
<feature type="region of interest" description="Disordered" evidence="1">
    <location>
        <begin position="68"/>
        <end position="92"/>
    </location>
</feature>
<name>A0A8T2TEL4_CERRI</name>
<evidence type="ECO:0000313" key="3">
    <source>
        <dbReference type="Proteomes" id="UP000825935"/>
    </source>
</evidence>